<dbReference type="RefSeq" id="WP_344275869.1">
    <property type="nucleotide sequence ID" value="NZ_BAAAKV010000024.1"/>
</dbReference>
<dbReference type="PANTHER" id="PTHR36852:SF1">
    <property type="entry name" value="PROTEIN GVPL 2"/>
    <property type="match status" value="1"/>
</dbReference>
<gene>
    <name evidence="4" type="ORF">GCM10009654_30070</name>
</gene>
<dbReference type="InterPro" id="IPR009430">
    <property type="entry name" value="GvpL/GvpF"/>
</dbReference>
<evidence type="ECO:0000256" key="3">
    <source>
        <dbReference type="ARBA" id="ARBA00035643"/>
    </source>
</evidence>
<evidence type="ECO:0000256" key="2">
    <source>
        <dbReference type="ARBA" id="ARBA00035108"/>
    </source>
</evidence>
<dbReference type="Pfam" id="PF06386">
    <property type="entry name" value="GvpL_GvpF"/>
    <property type="match status" value="1"/>
</dbReference>
<comment type="subcellular location">
    <subcellularLocation>
        <location evidence="2">Gas vesicle</location>
    </subcellularLocation>
</comment>
<accession>A0ABP4FFB1</accession>
<organism evidence="4 5">
    <name type="scientific">Streptomyces hebeiensis</name>
    <dbReference type="NCBI Taxonomy" id="229486"/>
    <lineage>
        <taxon>Bacteria</taxon>
        <taxon>Bacillati</taxon>
        <taxon>Actinomycetota</taxon>
        <taxon>Actinomycetes</taxon>
        <taxon>Kitasatosporales</taxon>
        <taxon>Streptomycetaceae</taxon>
        <taxon>Streptomyces</taxon>
    </lineage>
</organism>
<evidence type="ECO:0000313" key="5">
    <source>
        <dbReference type="Proteomes" id="UP001501371"/>
    </source>
</evidence>
<dbReference type="EMBL" id="BAAAKV010000024">
    <property type="protein sequence ID" value="GAA1170845.1"/>
    <property type="molecule type" value="Genomic_DNA"/>
</dbReference>
<evidence type="ECO:0000256" key="1">
    <source>
        <dbReference type="ARBA" id="ARBA00022987"/>
    </source>
</evidence>
<comment type="similarity">
    <text evidence="3">Belongs to the gas vesicle GvpF/GvpL family.</text>
</comment>
<proteinExistence type="inferred from homology"/>
<keyword evidence="5" id="KW-1185">Reference proteome</keyword>
<dbReference type="PANTHER" id="PTHR36852">
    <property type="entry name" value="PROTEIN GVPL 2"/>
    <property type="match status" value="1"/>
</dbReference>
<evidence type="ECO:0000313" key="4">
    <source>
        <dbReference type="EMBL" id="GAA1170845.1"/>
    </source>
</evidence>
<dbReference type="Proteomes" id="UP001501371">
    <property type="component" value="Unassembled WGS sequence"/>
</dbReference>
<protein>
    <submittedName>
        <fullName evidence="4">GvpL/GvpF family gas vesicle protein</fullName>
    </submittedName>
</protein>
<name>A0ABP4FFB1_9ACTN</name>
<comment type="caution">
    <text evidence="4">The sequence shown here is derived from an EMBL/GenBank/DDBJ whole genome shotgun (WGS) entry which is preliminary data.</text>
</comment>
<reference evidence="5" key="1">
    <citation type="journal article" date="2019" name="Int. J. Syst. Evol. Microbiol.">
        <title>The Global Catalogue of Microorganisms (GCM) 10K type strain sequencing project: providing services to taxonomists for standard genome sequencing and annotation.</title>
        <authorList>
            <consortium name="The Broad Institute Genomics Platform"/>
            <consortium name="The Broad Institute Genome Sequencing Center for Infectious Disease"/>
            <person name="Wu L."/>
            <person name="Ma J."/>
        </authorList>
    </citation>
    <scope>NUCLEOTIDE SEQUENCE [LARGE SCALE GENOMIC DNA]</scope>
    <source>
        <strain evidence="5">JCM 12696</strain>
    </source>
</reference>
<keyword evidence="1" id="KW-0304">Gas vesicle</keyword>
<sequence>MPTYVYAITAADHPLRLDGVHGVGEPAAKLRTVSSKELSAVVSEAPTDLRAKRRDVAAHQSVQERLLADGAALPMRFGLVGHDDEQVVAALEEHRDLYVARLEEVGSCLEYNLKVSRDEDDLLREVVAESPEVRRLNDLTRRNPAAQQEKLALGELISQEVLARQESDGKELVNALSPAAVRTSVGEPARDHFLNASFLVKREEAAAFSEAVHEVAERRGDAYTIRLHGPLPPYSFV</sequence>